<name>A0A543JRT7_9PSEU</name>
<keyword evidence="2" id="KW-1185">Reference proteome</keyword>
<gene>
    <name evidence="1" type="ORF">FHX81_7947</name>
</gene>
<organism evidence="1 2">
    <name type="scientific">Saccharothrix saharensis</name>
    <dbReference type="NCBI Taxonomy" id="571190"/>
    <lineage>
        <taxon>Bacteria</taxon>
        <taxon>Bacillati</taxon>
        <taxon>Actinomycetota</taxon>
        <taxon>Actinomycetes</taxon>
        <taxon>Pseudonocardiales</taxon>
        <taxon>Pseudonocardiaceae</taxon>
        <taxon>Saccharothrix</taxon>
    </lineage>
</organism>
<evidence type="ECO:0000313" key="1">
    <source>
        <dbReference type="EMBL" id="TQM85464.1"/>
    </source>
</evidence>
<proteinExistence type="predicted"/>
<reference evidence="1 2" key="1">
    <citation type="submission" date="2019-06" db="EMBL/GenBank/DDBJ databases">
        <title>Sequencing the genomes of 1000 actinobacteria strains.</title>
        <authorList>
            <person name="Klenk H.-P."/>
        </authorList>
    </citation>
    <scope>NUCLEOTIDE SEQUENCE [LARGE SCALE GENOMIC DNA]</scope>
    <source>
        <strain evidence="1 2">DSM 45456</strain>
    </source>
</reference>
<evidence type="ECO:0000313" key="2">
    <source>
        <dbReference type="Proteomes" id="UP000316628"/>
    </source>
</evidence>
<dbReference type="Proteomes" id="UP000316628">
    <property type="component" value="Unassembled WGS sequence"/>
</dbReference>
<comment type="caution">
    <text evidence="1">The sequence shown here is derived from an EMBL/GenBank/DDBJ whole genome shotgun (WGS) entry which is preliminary data.</text>
</comment>
<dbReference type="AlphaFoldDB" id="A0A543JRT7"/>
<sequence>MGNTVRTEAAMPYVHLVFRAWLGATRKVDRVFDVTDGRMTCNRAGRRDGSRSHILRLSPETGHRVLCHEGEVLTIADADFMRVRQPSVKCRRSWL</sequence>
<protein>
    <submittedName>
        <fullName evidence="1">Uncharacterized protein</fullName>
    </submittedName>
</protein>
<dbReference type="EMBL" id="VFPP01000001">
    <property type="protein sequence ID" value="TQM85464.1"/>
    <property type="molecule type" value="Genomic_DNA"/>
</dbReference>
<accession>A0A543JRT7</accession>